<sequence length="305" mass="35446">MEGDLTDYRVFDTLPLRLPETNASPLFPAEKGSRFMTMQTVIGRFFLFFSLLLLPTPLLTAQEAPPKQGPTAEAILKAAHKRMYGIKDQTSQVTFRIVDTDGTEKKTIFRLYWKNYAGQENLHSKTLLVTESPVSDKGIKFLLWERAQENQADLWLYLPELRQVRRLQPGRHKHDNEPDSDLLFEDMHQRPVEWDAHQLLPESEVRGEPCYVVESKLKDHHLYGKKILHLSKNEGTLRKVDYFSDDGTLLKTQWIDWQQVDKSYVWKGSQVVNAESSRKTFVEVSDVKINIGLQDDQFSERALRR</sequence>
<accession>A0A7X6IBT2</accession>
<keyword evidence="1" id="KW-0472">Membrane</keyword>
<organism evidence="3 4">
    <name type="scientific">Candidatus Manganitrophus noduliformans</name>
    <dbReference type="NCBI Taxonomy" id="2606439"/>
    <lineage>
        <taxon>Bacteria</taxon>
        <taxon>Pseudomonadati</taxon>
        <taxon>Nitrospirota</taxon>
        <taxon>Nitrospiria</taxon>
        <taxon>Candidatus Troglogloeales</taxon>
        <taxon>Candidatus Manganitrophaceae</taxon>
        <taxon>Candidatus Manganitrophus</taxon>
    </lineage>
</organism>
<dbReference type="Gene3D" id="2.50.20.10">
    <property type="entry name" value="Lipoprotein localisation LolA/LolB/LppX"/>
    <property type="match status" value="1"/>
</dbReference>
<keyword evidence="1" id="KW-1133">Transmembrane helix</keyword>
<feature type="transmembrane region" description="Helical" evidence="1">
    <location>
        <begin position="41"/>
        <end position="59"/>
    </location>
</feature>
<evidence type="ECO:0000259" key="2">
    <source>
        <dbReference type="Pfam" id="PF17131"/>
    </source>
</evidence>
<evidence type="ECO:0000313" key="4">
    <source>
        <dbReference type="Proteomes" id="UP000534783"/>
    </source>
</evidence>
<proteinExistence type="predicted"/>
<keyword evidence="4" id="KW-1185">Reference proteome</keyword>
<dbReference type="RefSeq" id="WP_168060704.1">
    <property type="nucleotide sequence ID" value="NZ_VTOW01000002.1"/>
</dbReference>
<keyword evidence="3" id="KW-0449">Lipoprotein</keyword>
<dbReference type="AlphaFoldDB" id="A0A7X6IBT2"/>
<dbReference type="InterPro" id="IPR033399">
    <property type="entry name" value="TP_0789-like"/>
</dbReference>
<dbReference type="Proteomes" id="UP000534783">
    <property type="component" value="Unassembled WGS sequence"/>
</dbReference>
<feature type="domain" description="Uncharacterized protein TP-0789" evidence="2">
    <location>
        <begin position="124"/>
        <end position="305"/>
    </location>
</feature>
<protein>
    <submittedName>
        <fullName evidence="3">Outer membrane lipoprotein-sorting protein</fullName>
    </submittedName>
</protein>
<evidence type="ECO:0000313" key="3">
    <source>
        <dbReference type="EMBL" id="NKE71770.1"/>
    </source>
</evidence>
<dbReference type="EMBL" id="VTOW01000002">
    <property type="protein sequence ID" value="NKE71770.1"/>
    <property type="molecule type" value="Genomic_DNA"/>
</dbReference>
<name>A0A7X6IBT2_9BACT</name>
<gene>
    <name evidence="3" type="ORF">MNODULE_13565</name>
</gene>
<reference evidence="3 4" key="1">
    <citation type="journal article" date="2020" name="Nature">
        <title>Bacterial chemolithoautotrophy via manganese oxidation.</title>
        <authorList>
            <person name="Yu H."/>
            <person name="Leadbetter J.R."/>
        </authorList>
    </citation>
    <scope>NUCLEOTIDE SEQUENCE [LARGE SCALE GENOMIC DNA]</scope>
    <source>
        <strain evidence="3 4">Mn-1</strain>
    </source>
</reference>
<comment type="caution">
    <text evidence="3">The sequence shown here is derived from an EMBL/GenBank/DDBJ whole genome shotgun (WGS) entry which is preliminary data.</text>
</comment>
<dbReference type="Pfam" id="PF17131">
    <property type="entry name" value="LolA_like"/>
    <property type="match status" value="1"/>
</dbReference>
<evidence type="ECO:0000256" key="1">
    <source>
        <dbReference type="SAM" id="Phobius"/>
    </source>
</evidence>
<dbReference type="CDD" id="cd16329">
    <property type="entry name" value="LolA_like"/>
    <property type="match status" value="1"/>
</dbReference>
<keyword evidence="1" id="KW-0812">Transmembrane</keyword>